<sequence>MKTSLFLPLLTASGALLLSGCGKNGLNPTIRGEGPSVAETRSLASFSRVEVATDAELVISQGPRQEVRVEGQRNILDILETDASGGKLRVETGRYNLRSHEPIRVLVTVPALTSVRLSSNGHIRSAAAWDASRFDVDATGSGSVELVLGQVQDLHTAITGSGVVTLRGAAAAHTARLTGSGELQAYELSTRSSDLTATGSGRSYVRVAERLDVKLTGSGSVYYKGRPSVSQRTTGSGRVVDAN</sequence>
<dbReference type="PANTHER" id="PTHR39200">
    <property type="entry name" value="HYPOTHETICAL EXPORTED PROTEIN"/>
    <property type="match status" value="1"/>
</dbReference>
<dbReference type="Pfam" id="PF10988">
    <property type="entry name" value="DUF2807"/>
    <property type="match status" value="1"/>
</dbReference>
<evidence type="ECO:0000259" key="1">
    <source>
        <dbReference type="Pfam" id="PF10988"/>
    </source>
</evidence>
<feature type="domain" description="Putative auto-transporter adhesin head GIN" evidence="1">
    <location>
        <begin position="46"/>
        <end position="227"/>
    </location>
</feature>
<dbReference type="RefSeq" id="WP_111479893.1">
    <property type="nucleotide sequence ID" value="NZ_QHKM01000007.1"/>
</dbReference>
<dbReference type="Gene3D" id="2.160.20.120">
    <property type="match status" value="1"/>
</dbReference>
<dbReference type="InterPro" id="IPR021255">
    <property type="entry name" value="DUF2807"/>
</dbReference>
<organism evidence="2 3">
    <name type="scientific">Hymenobacter edaphi</name>
    <dbReference type="NCBI Taxonomy" id="2211146"/>
    <lineage>
        <taxon>Bacteria</taxon>
        <taxon>Pseudomonadati</taxon>
        <taxon>Bacteroidota</taxon>
        <taxon>Cytophagia</taxon>
        <taxon>Cytophagales</taxon>
        <taxon>Hymenobacteraceae</taxon>
        <taxon>Hymenobacter</taxon>
    </lineage>
</organism>
<name>A0A328BAH8_9BACT</name>
<accession>A0A328BAH8</accession>
<dbReference type="PROSITE" id="PS51257">
    <property type="entry name" value="PROKAR_LIPOPROTEIN"/>
    <property type="match status" value="1"/>
</dbReference>
<comment type="caution">
    <text evidence="2">The sequence shown here is derived from an EMBL/GenBank/DDBJ whole genome shotgun (WGS) entry which is preliminary data.</text>
</comment>
<protein>
    <recommendedName>
        <fullName evidence="1">Putative auto-transporter adhesin head GIN domain-containing protein</fullName>
    </recommendedName>
</protein>
<keyword evidence="3" id="KW-1185">Reference proteome</keyword>
<dbReference type="AlphaFoldDB" id="A0A328BAH8"/>
<dbReference type="EMBL" id="QHKM01000007">
    <property type="protein sequence ID" value="RAK64173.1"/>
    <property type="molecule type" value="Genomic_DNA"/>
</dbReference>
<dbReference type="OrthoDB" id="1442792at2"/>
<gene>
    <name evidence="2" type="ORF">DLM85_19775</name>
</gene>
<proteinExistence type="predicted"/>
<evidence type="ECO:0000313" key="2">
    <source>
        <dbReference type="EMBL" id="RAK64173.1"/>
    </source>
</evidence>
<dbReference type="PANTHER" id="PTHR39200:SF1">
    <property type="entry name" value="AUTO-TRANSPORTER ADHESIN HEAD GIN DOMAIN-CONTAINING PROTEIN-RELATED"/>
    <property type="match status" value="1"/>
</dbReference>
<reference evidence="3" key="1">
    <citation type="submission" date="2018-05" db="EMBL/GenBank/DDBJ databases">
        <authorList>
            <person name="Nie L."/>
        </authorList>
    </citation>
    <scope>NUCLEOTIDE SEQUENCE [LARGE SCALE GENOMIC DNA]</scope>
    <source>
        <strain evidence="3">NL</strain>
    </source>
</reference>
<evidence type="ECO:0000313" key="3">
    <source>
        <dbReference type="Proteomes" id="UP000248553"/>
    </source>
</evidence>
<dbReference type="Proteomes" id="UP000248553">
    <property type="component" value="Unassembled WGS sequence"/>
</dbReference>